<feature type="domain" description="Response regulatory" evidence="8">
    <location>
        <begin position="10"/>
        <end position="126"/>
    </location>
</feature>
<dbReference type="Gene3D" id="1.10.287.130">
    <property type="match status" value="1"/>
</dbReference>
<dbReference type="Pfam" id="PF08448">
    <property type="entry name" value="PAS_4"/>
    <property type="match status" value="2"/>
</dbReference>
<dbReference type="CDD" id="cd00156">
    <property type="entry name" value="REC"/>
    <property type="match status" value="1"/>
</dbReference>
<evidence type="ECO:0000256" key="4">
    <source>
        <dbReference type="ARBA" id="ARBA00022679"/>
    </source>
</evidence>
<gene>
    <name evidence="11" type="ORF">DV733_11185</name>
</gene>
<keyword evidence="3 6" id="KW-0597">Phosphoprotein</keyword>
<accession>A0A4D6HCN8</accession>
<dbReference type="PROSITE" id="PS50110">
    <property type="entry name" value="RESPONSE_REGULATORY"/>
    <property type="match status" value="1"/>
</dbReference>
<dbReference type="CDD" id="cd00130">
    <property type="entry name" value="PAS"/>
    <property type="match status" value="1"/>
</dbReference>
<dbReference type="InterPro" id="IPR003018">
    <property type="entry name" value="GAF"/>
</dbReference>
<dbReference type="SMART" id="SM00086">
    <property type="entry name" value="PAC"/>
    <property type="match status" value="2"/>
</dbReference>
<dbReference type="STRING" id="1457250.GCA_000755225_00654"/>
<dbReference type="Gene3D" id="3.30.450.40">
    <property type="match status" value="1"/>
</dbReference>
<dbReference type="SUPFAM" id="SSF55874">
    <property type="entry name" value="ATPase domain of HSP90 chaperone/DNA topoisomerase II/histidine kinase"/>
    <property type="match status" value="1"/>
</dbReference>
<dbReference type="CDD" id="cd00075">
    <property type="entry name" value="HATPase"/>
    <property type="match status" value="1"/>
</dbReference>
<dbReference type="RefSeq" id="WP_049994623.1">
    <property type="nucleotide sequence ID" value="NZ_CP031310.1"/>
</dbReference>
<dbReference type="Pfam" id="PF00512">
    <property type="entry name" value="HisKA"/>
    <property type="match status" value="1"/>
</dbReference>
<feature type="domain" description="PAC" evidence="10">
    <location>
        <begin position="340"/>
        <end position="391"/>
    </location>
</feature>
<evidence type="ECO:0000259" key="7">
    <source>
        <dbReference type="PROSITE" id="PS50109"/>
    </source>
</evidence>
<dbReference type="Gene3D" id="3.30.565.10">
    <property type="entry name" value="Histidine kinase-like ATPase, C-terminal domain"/>
    <property type="match status" value="1"/>
</dbReference>
<keyword evidence="5" id="KW-0418">Kinase</keyword>
<dbReference type="PANTHER" id="PTHR43304">
    <property type="entry name" value="PHYTOCHROME-LIKE PROTEIN CPH1"/>
    <property type="match status" value="1"/>
</dbReference>
<dbReference type="InterPro" id="IPR004358">
    <property type="entry name" value="Sig_transdc_His_kin-like_C"/>
</dbReference>
<evidence type="ECO:0000256" key="5">
    <source>
        <dbReference type="ARBA" id="ARBA00022777"/>
    </source>
</evidence>
<dbReference type="GeneID" id="74190051"/>
<dbReference type="GO" id="GO:0000155">
    <property type="term" value="F:phosphorelay sensor kinase activity"/>
    <property type="evidence" value="ECO:0007669"/>
    <property type="project" value="InterPro"/>
</dbReference>
<dbReference type="KEGG" id="hsn:DV733_11185"/>
<dbReference type="SUPFAM" id="SSF55785">
    <property type="entry name" value="PYP-like sensor domain (PAS domain)"/>
    <property type="match status" value="3"/>
</dbReference>
<feature type="domain" description="PAC" evidence="10">
    <location>
        <begin position="217"/>
        <end position="269"/>
    </location>
</feature>
<dbReference type="InterPro" id="IPR001610">
    <property type="entry name" value="PAC"/>
</dbReference>
<feature type="domain" description="PAS" evidence="9">
    <location>
        <begin position="266"/>
        <end position="336"/>
    </location>
</feature>
<evidence type="ECO:0000256" key="2">
    <source>
        <dbReference type="ARBA" id="ARBA00012438"/>
    </source>
</evidence>
<dbReference type="SMART" id="SM00448">
    <property type="entry name" value="REC"/>
    <property type="match status" value="1"/>
</dbReference>
<keyword evidence="12" id="KW-1185">Reference proteome</keyword>
<dbReference type="EMBL" id="CP031310">
    <property type="protein sequence ID" value="QCC51763.1"/>
    <property type="molecule type" value="Genomic_DNA"/>
</dbReference>
<dbReference type="PROSITE" id="PS50113">
    <property type="entry name" value="PAC"/>
    <property type="match status" value="2"/>
</dbReference>
<dbReference type="Gene3D" id="3.40.50.2300">
    <property type="match status" value="1"/>
</dbReference>
<dbReference type="InterPro" id="IPR036097">
    <property type="entry name" value="HisK_dim/P_sf"/>
</dbReference>
<feature type="domain" description="Histidine kinase" evidence="7">
    <location>
        <begin position="691"/>
        <end position="884"/>
    </location>
</feature>
<dbReference type="EC" id="2.7.13.3" evidence="2"/>
<keyword evidence="4" id="KW-0808">Transferase</keyword>
<dbReference type="SMART" id="SM00091">
    <property type="entry name" value="PAS"/>
    <property type="match status" value="3"/>
</dbReference>
<dbReference type="NCBIfam" id="TIGR00229">
    <property type="entry name" value="sensory_box"/>
    <property type="match status" value="3"/>
</dbReference>
<evidence type="ECO:0000256" key="1">
    <source>
        <dbReference type="ARBA" id="ARBA00000085"/>
    </source>
</evidence>
<dbReference type="PANTHER" id="PTHR43304:SF1">
    <property type="entry name" value="PAC DOMAIN-CONTAINING PROTEIN"/>
    <property type="match status" value="1"/>
</dbReference>
<dbReference type="InterPro" id="IPR035965">
    <property type="entry name" value="PAS-like_dom_sf"/>
</dbReference>
<dbReference type="InterPro" id="IPR003594">
    <property type="entry name" value="HATPase_dom"/>
</dbReference>
<dbReference type="CDD" id="cd00082">
    <property type="entry name" value="HisKA"/>
    <property type="match status" value="1"/>
</dbReference>
<dbReference type="InterPro" id="IPR029016">
    <property type="entry name" value="GAF-like_dom_sf"/>
</dbReference>
<dbReference type="Pfam" id="PF00072">
    <property type="entry name" value="Response_reg"/>
    <property type="match status" value="1"/>
</dbReference>
<evidence type="ECO:0000313" key="11">
    <source>
        <dbReference type="EMBL" id="QCC51763.1"/>
    </source>
</evidence>
<evidence type="ECO:0000259" key="10">
    <source>
        <dbReference type="PROSITE" id="PS50113"/>
    </source>
</evidence>
<comment type="catalytic activity">
    <reaction evidence="1">
        <text>ATP + protein L-histidine = ADP + protein N-phospho-L-histidine.</text>
        <dbReference type="EC" id="2.7.13.3"/>
    </reaction>
</comment>
<reference evidence="11 12" key="1">
    <citation type="journal article" date="2019" name="Nat. Commun.">
        <title>A new type of DNA phosphorothioation-based antiviral system in archaea.</title>
        <authorList>
            <person name="Xiong L."/>
            <person name="Liu S."/>
            <person name="Chen S."/>
            <person name="Xiao Y."/>
            <person name="Zhu B."/>
            <person name="Gao Y."/>
            <person name="Zhang Y."/>
            <person name="Chen B."/>
            <person name="Luo J."/>
            <person name="Deng Z."/>
            <person name="Chen X."/>
            <person name="Wang L."/>
            <person name="Chen S."/>
        </authorList>
    </citation>
    <scope>NUCLEOTIDE SEQUENCE [LARGE SCALE GENOMIC DNA]</scope>
    <source>
        <strain evidence="11 12">CBA1105</strain>
    </source>
</reference>
<organism evidence="11 12">
    <name type="scientific">Halapricum salinum</name>
    <dbReference type="NCBI Taxonomy" id="1457250"/>
    <lineage>
        <taxon>Archaea</taxon>
        <taxon>Methanobacteriati</taxon>
        <taxon>Methanobacteriota</taxon>
        <taxon>Stenosarchaea group</taxon>
        <taxon>Halobacteria</taxon>
        <taxon>Halobacteriales</taxon>
        <taxon>Haloarculaceae</taxon>
        <taxon>Halapricum</taxon>
    </lineage>
</organism>
<proteinExistence type="predicted"/>
<dbReference type="Gene3D" id="3.30.450.20">
    <property type="entry name" value="PAS domain"/>
    <property type="match status" value="3"/>
</dbReference>
<dbReference type="SMART" id="SM00065">
    <property type="entry name" value="GAF"/>
    <property type="match status" value="1"/>
</dbReference>
<sequence>MVDGPSETIRVLHVDDDPSVTELASEFLQREDDRITVETAADAKEGLDRLQSESVDCIVSDYEMPGQNGIEFLQTVRETEPDLPFILFTGRGSEEVASDAISAGVTDYLQKEKGTDQYTVLANRIVNAVGHDRSQQLVEQSQRRYQAIFDDPNILVGLLDTDGSVLDVNETAMEYVSKARENLTGTRFWETPWFAHSDLSESDVQEWIGRAANGEYVNFEADLQTPAGDPYTVEGVFRPVRDEEGTVVSIIVSAREITERKARERELEEYEAYLEGSSDIITVLDETGRIKYQSPSATRILGYEQDELIGENGFDLVHPDDVETLYETFTALVEDPSGVVTSEARFRSADGEWRWLEVRGRNELEHPVISGIITNNRDITERKAYEDELEQTNALLSTLFGTLPVGVLAEDSSRNVLATNERLLELFGFSGTPESLAGADCDELAAEASDLFVDADAFTDRIETLIEERDPVRDERLELRDGRTFERRYEPIELPGGEGHLWVYSDITEQETREQKLEALNETTRELMAAETHQEVADISAEAARDILGMDANALYLYDEQRSALAPKAIADAGRAIIGEPPTFETDESIAWRVFESGDPVALDDVHEDSDIYNSESPIESELYLPVGDGGILIAGSDEHKAFDQHDIVLGRILASNTATALDQVDQTERLRERERELSRQNERLEEFASVVSHDLQSPLQVADGRLDLLRDDCESEHIEPIETALERMETLIEDLLTLAREGNRVQELEAVQLASLFEDCWQNVDTDTATLDVQTERTIEADPSRLKQLFENLVRNAIEHGGPEVTVTVGDTDTGFFLADDGPGIPAEKRAAVFEAGYSTTVDGTGFGLAIVKEIVDAHGWSIQLTESAAGGLRVEIDLGSDRT</sequence>
<evidence type="ECO:0000256" key="3">
    <source>
        <dbReference type="ARBA" id="ARBA00022553"/>
    </source>
</evidence>
<evidence type="ECO:0000259" key="8">
    <source>
        <dbReference type="PROSITE" id="PS50110"/>
    </source>
</evidence>
<dbReference type="InterPro" id="IPR000700">
    <property type="entry name" value="PAS-assoc_C"/>
</dbReference>
<dbReference type="InterPro" id="IPR005467">
    <property type="entry name" value="His_kinase_dom"/>
</dbReference>
<protein>
    <recommendedName>
        <fullName evidence="2">histidine kinase</fullName>
        <ecNumber evidence="2">2.7.13.3</ecNumber>
    </recommendedName>
</protein>
<dbReference type="InterPro" id="IPR036890">
    <property type="entry name" value="HATPase_C_sf"/>
</dbReference>
<dbReference type="Pfam" id="PF13185">
    <property type="entry name" value="GAF_2"/>
    <property type="match status" value="1"/>
</dbReference>
<dbReference type="InterPro" id="IPR052162">
    <property type="entry name" value="Sensor_kinase/Photoreceptor"/>
</dbReference>
<dbReference type="Pfam" id="PF02518">
    <property type="entry name" value="HATPase_c"/>
    <property type="match status" value="1"/>
</dbReference>
<dbReference type="InterPro" id="IPR013655">
    <property type="entry name" value="PAS_fold_3"/>
</dbReference>
<evidence type="ECO:0000256" key="6">
    <source>
        <dbReference type="PROSITE-ProRule" id="PRU00169"/>
    </source>
</evidence>
<dbReference type="PROSITE" id="PS50112">
    <property type="entry name" value="PAS"/>
    <property type="match status" value="1"/>
</dbReference>
<dbReference type="Proteomes" id="UP000296706">
    <property type="component" value="Chromosome"/>
</dbReference>
<dbReference type="InterPro" id="IPR011006">
    <property type="entry name" value="CheY-like_superfamily"/>
</dbReference>
<dbReference type="InterPro" id="IPR000014">
    <property type="entry name" value="PAS"/>
</dbReference>
<dbReference type="InterPro" id="IPR001789">
    <property type="entry name" value="Sig_transdc_resp-reg_receiver"/>
</dbReference>
<evidence type="ECO:0000313" key="12">
    <source>
        <dbReference type="Proteomes" id="UP000296706"/>
    </source>
</evidence>
<dbReference type="InterPro" id="IPR003661">
    <property type="entry name" value="HisK_dim/P_dom"/>
</dbReference>
<evidence type="ECO:0000259" key="9">
    <source>
        <dbReference type="PROSITE" id="PS50112"/>
    </source>
</evidence>
<feature type="modified residue" description="4-aspartylphosphate" evidence="6">
    <location>
        <position position="61"/>
    </location>
</feature>
<dbReference type="Pfam" id="PF08447">
    <property type="entry name" value="PAS_3"/>
    <property type="match status" value="1"/>
</dbReference>
<name>A0A4D6HCN8_9EURY</name>
<dbReference type="SMART" id="SM00388">
    <property type="entry name" value="HisKA"/>
    <property type="match status" value="1"/>
</dbReference>
<dbReference type="InterPro" id="IPR013656">
    <property type="entry name" value="PAS_4"/>
</dbReference>
<dbReference type="SUPFAM" id="SSF47384">
    <property type="entry name" value="Homodimeric domain of signal transducing histidine kinase"/>
    <property type="match status" value="1"/>
</dbReference>
<dbReference type="SMART" id="SM00387">
    <property type="entry name" value="HATPase_c"/>
    <property type="match status" value="1"/>
</dbReference>
<dbReference type="SUPFAM" id="SSF52172">
    <property type="entry name" value="CheY-like"/>
    <property type="match status" value="1"/>
</dbReference>
<dbReference type="PROSITE" id="PS50109">
    <property type="entry name" value="HIS_KIN"/>
    <property type="match status" value="1"/>
</dbReference>
<dbReference type="PRINTS" id="PR00344">
    <property type="entry name" value="BCTRLSENSOR"/>
</dbReference>
<dbReference type="SUPFAM" id="SSF55781">
    <property type="entry name" value="GAF domain-like"/>
    <property type="match status" value="1"/>
</dbReference>
<dbReference type="AlphaFoldDB" id="A0A4D6HCN8"/>